<comment type="caution">
    <text evidence="2">The sequence shown here is derived from an EMBL/GenBank/DDBJ whole genome shotgun (WGS) entry which is preliminary data.</text>
</comment>
<dbReference type="AlphaFoldDB" id="A0ABD3PJT5"/>
<evidence type="ECO:0000256" key="1">
    <source>
        <dbReference type="SAM" id="MobiDB-lite"/>
    </source>
</evidence>
<gene>
    <name evidence="2" type="ORF">HJC23_002878</name>
</gene>
<reference evidence="2 3" key="1">
    <citation type="journal article" date="2020" name="G3 (Bethesda)">
        <title>Improved Reference Genome for Cyclotella cryptica CCMP332, a Model for Cell Wall Morphogenesis, Salinity Adaptation, and Lipid Production in Diatoms (Bacillariophyta).</title>
        <authorList>
            <person name="Roberts W.R."/>
            <person name="Downey K.M."/>
            <person name="Ruck E.C."/>
            <person name="Traller J.C."/>
            <person name="Alverson A.J."/>
        </authorList>
    </citation>
    <scope>NUCLEOTIDE SEQUENCE [LARGE SCALE GENOMIC DNA]</scope>
    <source>
        <strain evidence="2 3">CCMP332</strain>
    </source>
</reference>
<dbReference type="Proteomes" id="UP001516023">
    <property type="component" value="Unassembled WGS sequence"/>
</dbReference>
<proteinExistence type="predicted"/>
<evidence type="ECO:0000313" key="2">
    <source>
        <dbReference type="EMBL" id="KAL3788304.1"/>
    </source>
</evidence>
<organism evidence="2 3">
    <name type="scientific">Cyclotella cryptica</name>
    <dbReference type="NCBI Taxonomy" id="29204"/>
    <lineage>
        <taxon>Eukaryota</taxon>
        <taxon>Sar</taxon>
        <taxon>Stramenopiles</taxon>
        <taxon>Ochrophyta</taxon>
        <taxon>Bacillariophyta</taxon>
        <taxon>Coscinodiscophyceae</taxon>
        <taxon>Thalassiosirophycidae</taxon>
        <taxon>Stephanodiscales</taxon>
        <taxon>Stephanodiscaceae</taxon>
        <taxon>Cyclotella</taxon>
    </lineage>
</organism>
<feature type="compositionally biased region" description="Basic and acidic residues" evidence="1">
    <location>
        <begin position="56"/>
        <end position="77"/>
    </location>
</feature>
<sequence length="251" mass="28749">MRLFVVVPVKTDGRRSERLNSSVQSSMEFNRLELSKPWNANRTEDKLKDKKKQKNKKLDHPPGKKSSRSDRVKKEAITKVSSSPLDRSPEPTSAKSRSSCVQPVNVVSGDVVGGDSTKSSRREQTKTKDYKKFCCRPHQWHRAIGQASKKVTHEGLYEEFPKKRASTLDDLNHPNVISRDKHGLFLEEVDWKSTSIDWGDEELLTPNKLSYTNIRLRERNAKSMIEKRSSGQIHSLTIDDCNEQLSRSFIL</sequence>
<accession>A0ABD3PJT5</accession>
<feature type="compositionally biased region" description="Polar residues" evidence="1">
    <location>
        <begin position="79"/>
        <end position="102"/>
    </location>
</feature>
<evidence type="ECO:0000313" key="3">
    <source>
        <dbReference type="Proteomes" id="UP001516023"/>
    </source>
</evidence>
<dbReference type="EMBL" id="JABMIG020000158">
    <property type="protein sequence ID" value="KAL3788304.1"/>
    <property type="molecule type" value="Genomic_DNA"/>
</dbReference>
<feature type="region of interest" description="Disordered" evidence="1">
    <location>
        <begin position="12"/>
        <end position="126"/>
    </location>
</feature>
<protein>
    <submittedName>
        <fullName evidence="2">Uncharacterized protein</fullName>
    </submittedName>
</protein>
<name>A0ABD3PJT5_9STRA</name>
<feature type="compositionally biased region" description="Low complexity" evidence="1">
    <location>
        <begin position="106"/>
        <end position="116"/>
    </location>
</feature>
<feature type="compositionally biased region" description="Polar residues" evidence="1">
    <location>
        <begin position="19"/>
        <end position="28"/>
    </location>
</feature>
<keyword evidence="3" id="KW-1185">Reference proteome</keyword>